<dbReference type="SUPFAM" id="SSF47413">
    <property type="entry name" value="lambda repressor-like DNA-binding domains"/>
    <property type="match status" value="1"/>
</dbReference>
<evidence type="ECO:0000256" key="1">
    <source>
        <dbReference type="ARBA" id="ARBA00023015"/>
    </source>
</evidence>
<dbReference type="Pfam" id="PF00356">
    <property type="entry name" value="LacI"/>
    <property type="match status" value="1"/>
</dbReference>
<dbReference type="InterPro" id="IPR010982">
    <property type="entry name" value="Lambda_DNA-bd_dom_sf"/>
</dbReference>
<keyword evidence="3" id="KW-0804">Transcription</keyword>
<dbReference type="RefSeq" id="WP_245739236.1">
    <property type="nucleotide sequence ID" value="NZ_FOHO01000003.1"/>
</dbReference>
<dbReference type="Gene3D" id="1.10.260.40">
    <property type="entry name" value="lambda repressor-like DNA-binding domains"/>
    <property type="match status" value="1"/>
</dbReference>
<evidence type="ECO:0000256" key="3">
    <source>
        <dbReference type="ARBA" id="ARBA00023163"/>
    </source>
</evidence>
<gene>
    <name evidence="5" type="ORF">SAMN04489858_103363</name>
</gene>
<dbReference type="GO" id="GO:0003700">
    <property type="term" value="F:DNA-binding transcription factor activity"/>
    <property type="evidence" value="ECO:0007669"/>
    <property type="project" value="TreeGrafter"/>
</dbReference>
<dbReference type="PROSITE" id="PS00356">
    <property type="entry name" value="HTH_LACI_1"/>
    <property type="match status" value="1"/>
</dbReference>
<feature type="domain" description="HTH lacI-type" evidence="4">
    <location>
        <begin position="15"/>
        <end position="69"/>
    </location>
</feature>
<dbReference type="InterPro" id="IPR028082">
    <property type="entry name" value="Peripla_BP_I"/>
</dbReference>
<evidence type="ECO:0000313" key="5">
    <source>
        <dbReference type="EMBL" id="SET20321.1"/>
    </source>
</evidence>
<dbReference type="CDD" id="cd01392">
    <property type="entry name" value="HTH_LacI"/>
    <property type="match status" value="1"/>
</dbReference>
<dbReference type="InterPro" id="IPR000843">
    <property type="entry name" value="HTH_LacI"/>
</dbReference>
<dbReference type="EMBL" id="FOHO01000003">
    <property type="protein sequence ID" value="SET20321.1"/>
    <property type="molecule type" value="Genomic_DNA"/>
</dbReference>
<accession>A0A1I0CL81</accession>
<keyword evidence="2" id="KW-0238">DNA-binding</keyword>
<organism evidence="5 6">
    <name type="scientific">Paracoccus homiensis</name>
    <dbReference type="NCBI Taxonomy" id="364199"/>
    <lineage>
        <taxon>Bacteria</taxon>
        <taxon>Pseudomonadati</taxon>
        <taxon>Pseudomonadota</taxon>
        <taxon>Alphaproteobacteria</taxon>
        <taxon>Rhodobacterales</taxon>
        <taxon>Paracoccaceae</taxon>
        <taxon>Paracoccus</taxon>
    </lineage>
</organism>
<keyword evidence="6" id="KW-1185">Reference proteome</keyword>
<reference evidence="5 6" key="1">
    <citation type="submission" date="2016-10" db="EMBL/GenBank/DDBJ databases">
        <authorList>
            <person name="de Groot N.N."/>
        </authorList>
    </citation>
    <scope>NUCLEOTIDE SEQUENCE [LARGE SCALE GENOMIC DNA]</scope>
    <source>
        <strain evidence="5 6">DSM 17862</strain>
    </source>
</reference>
<dbReference type="AlphaFoldDB" id="A0A1I0CL81"/>
<dbReference type="PANTHER" id="PTHR30146">
    <property type="entry name" value="LACI-RELATED TRANSCRIPTIONAL REPRESSOR"/>
    <property type="match status" value="1"/>
</dbReference>
<sequence>MICAIIKIMQKNQKITLADVAEAANVSPITVSRALRSPDKVSPKARDRIERAIAQLGYVPNPAARALASGRTDVIGVIIPSVSNNVFAEVMRGMYDALSGSGLTVQLATTGYSPLAEEHLIRVFLTQQPSGLILAGHDQSPAARDLLARANCPIVQVMEVGPKPIDVAVGLSHHDGAFLAARHLIERGYRAPAFLGAQMDPRSQRRLAGFRAAMREAGLAEVTQVVTTPEPSSVSMGCRLFADLIAHHPQIDAVLCNNDDLALGVLFEAQRRNLSIPDRLGICGFNDLEMMEAAQPPITSVQTDRYGMGQLAIAQIRDRLEGRGHPAGTSIDLGFALQIRDSTGGWRG</sequence>
<dbReference type="Gene3D" id="3.40.50.2300">
    <property type="match status" value="2"/>
</dbReference>
<dbReference type="CDD" id="cd01575">
    <property type="entry name" value="PBP1_GntR"/>
    <property type="match status" value="1"/>
</dbReference>
<dbReference type="Pfam" id="PF13377">
    <property type="entry name" value="Peripla_BP_3"/>
    <property type="match status" value="1"/>
</dbReference>
<dbReference type="GO" id="GO:0000976">
    <property type="term" value="F:transcription cis-regulatory region binding"/>
    <property type="evidence" value="ECO:0007669"/>
    <property type="project" value="TreeGrafter"/>
</dbReference>
<dbReference type="InterPro" id="IPR046335">
    <property type="entry name" value="LacI/GalR-like_sensor"/>
</dbReference>
<dbReference type="SUPFAM" id="SSF53822">
    <property type="entry name" value="Periplasmic binding protein-like I"/>
    <property type="match status" value="1"/>
</dbReference>
<name>A0A1I0CL81_9RHOB</name>
<dbReference type="STRING" id="364199.SAMN04489858_103363"/>
<proteinExistence type="predicted"/>
<dbReference type="PROSITE" id="PS50932">
    <property type="entry name" value="HTH_LACI_2"/>
    <property type="match status" value="1"/>
</dbReference>
<evidence type="ECO:0000313" key="6">
    <source>
        <dbReference type="Proteomes" id="UP000199180"/>
    </source>
</evidence>
<dbReference type="SMART" id="SM00354">
    <property type="entry name" value="HTH_LACI"/>
    <property type="match status" value="1"/>
</dbReference>
<dbReference type="Proteomes" id="UP000199180">
    <property type="component" value="Unassembled WGS sequence"/>
</dbReference>
<protein>
    <submittedName>
        <fullName evidence="5">Transcriptional regulator, LacI family</fullName>
    </submittedName>
</protein>
<dbReference type="PANTHER" id="PTHR30146:SF2">
    <property type="entry name" value="HTH-TYPE TRANSCRIPTIONAL REGULATOR GNTR"/>
    <property type="match status" value="1"/>
</dbReference>
<evidence type="ECO:0000259" key="4">
    <source>
        <dbReference type="PROSITE" id="PS50932"/>
    </source>
</evidence>
<evidence type="ECO:0000256" key="2">
    <source>
        <dbReference type="ARBA" id="ARBA00023125"/>
    </source>
</evidence>
<keyword evidence="1" id="KW-0805">Transcription regulation</keyword>